<dbReference type="Pfam" id="PF00353">
    <property type="entry name" value="HemolysinCabind"/>
    <property type="match status" value="2"/>
</dbReference>
<dbReference type="KEGG" id="ppso:QPJ95_18300"/>
<name>A0A9Y2L0A5_9RHOB</name>
<keyword evidence="2" id="KW-1185">Reference proteome</keyword>
<gene>
    <name evidence="1" type="ORF">QPJ95_18300</name>
</gene>
<sequence>MAFRIEAESFSRDVAFKVKSLAPASANQVLQADGSGEQRASYVFDRSAGTYALTIGYFDENDGVSSFGVFVDGVEIDNWLWDEDLGSAFANNMTATTRTITGVQINQGEAIEVVGMKDGGEPLRFDFVDFAPLGADVIAPEVVNVMAPDIGLAQAGTASTEISVTYSDNVALDVLYFDIDDIRVTGPRGIDVDVIGFSVDTPSDGTPRTVTYTIEAPGLTWDPADNGFYSISLEALEVHDTSFNAAQAIVDLASFTVAIDDQPPPPSFRIEAENFTRDVAFQVKSLAPASGDQVLQAEGQGEQRASYVFNRPTGTYELTIGYFDENDGVSSFGVFVDDVEIDNWLWDEDLGSAFANNMTATTHTIQGVNINMGDVIEVAGMKDGGEPLRFDYVDFAGASGVETIIYDPFLSELPNVEMEVRRGQDIALLTPLANADRYDDDALDLIVDALDEGWNFYRQITGREPALLAGRHIDGLGTIAVVERTCGAGCAFLGLTGIEIWAQPYFNEWMHDNVRDNNQYDQILFYELGRNFWFYSDQIGAMPINVPVTFAVANRYFAIEAAGLDPAPHDNSIPYDALRDELLDDLSQYYLQDPALDWSNTIDVNDAPDIPGGMFDWDGSGLLVSFHARVMEDFGQEVYGEMWQTIGTAAATNDPDIAADTYLNAASSASGIDYGFLRKEGGEVFVIGDSGDNQLQAPAATPGARLIMHGFAGDDHVVGGNGDEFIFGGAGNDHLEGRTLVGGTGDDLLEGGSDNHELFGGPGSDTFSVGNLVSGRPWGWSDVRDYEPGIDVIDLGGYSINWFSEHSSGVEINFGPDTDHEGAGDTILVHGITDFRQITFVNTPAPPSPIRVEAEDFMIDGGFVVSSLGGASGGQVLKAGDAGQQLASINFPGPSGPYDVVIGYYDENDGEASFQFTIEESQIVDFVWDQDLGSPLANSMTKTTREIDDVPISNGDIMQFYGFGDAGEPLRIDYVDFIFIF</sequence>
<dbReference type="InterPro" id="IPR011049">
    <property type="entry name" value="Serralysin-like_metalloprot_C"/>
</dbReference>
<dbReference type="Gene3D" id="2.150.10.10">
    <property type="entry name" value="Serralysin-like metalloprotease, C-terminal"/>
    <property type="match status" value="1"/>
</dbReference>
<organism evidence="1 2">
    <name type="scientific">Parasedimentitalea psychrophila</name>
    <dbReference type="NCBI Taxonomy" id="2997337"/>
    <lineage>
        <taxon>Bacteria</taxon>
        <taxon>Pseudomonadati</taxon>
        <taxon>Pseudomonadota</taxon>
        <taxon>Alphaproteobacteria</taxon>
        <taxon>Rhodobacterales</taxon>
        <taxon>Paracoccaceae</taxon>
        <taxon>Parasedimentitalea</taxon>
    </lineage>
</organism>
<proteinExistence type="predicted"/>
<dbReference type="SUPFAM" id="SSF51120">
    <property type="entry name" value="beta-Roll"/>
    <property type="match status" value="1"/>
</dbReference>
<evidence type="ECO:0000313" key="1">
    <source>
        <dbReference type="EMBL" id="WIY24484.1"/>
    </source>
</evidence>
<evidence type="ECO:0000313" key="2">
    <source>
        <dbReference type="Proteomes" id="UP001238334"/>
    </source>
</evidence>
<dbReference type="Proteomes" id="UP001238334">
    <property type="component" value="Chromosome"/>
</dbReference>
<dbReference type="GO" id="GO:0005509">
    <property type="term" value="F:calcium ion binding"/>
    <property type="evidence" value="ECO:0007669"/>
    <property type="project" value="InterPro"/>
</dbReference>
<evidence type="ECO:0008006" key="3">
    <source>
        <dbReference type="Google" id="ProtNLM"/>
    </source>
</evidence>
<dbReference type="CDD" id="cd02795">
    <property type="entry name" value="CBM6-CBM35-CBM36_like"/>
    <property type="match status" value="3"/>
</dbReference>
<dbReference type="InterPro" id="IPR001343">
    <property type="entry name" value="Hemolysn_Ca-bd"/>
</dbReference>
<reference evidence="1 2" key="1">
    <citation type="submission" date="2023-06" db="EMBL/GenBank/DDBJ databases">
        <title>Parasedimentitalea psychrophila sp. nov., a psychrophilic bacterium isolated from deep-sea sediment.</title>
        <authorList>
            <person name="Li A."/>
        </authorList>
    </citation>
    <scope>NUCLEOTIDE SEQUENCE [LARGE SCALE GENOMIC DNA]</scope>
    <source>
        <strain evidence="1 2">QS115</strain>
    </source>
</reference>
<dbReference type="AlphaFoldDB" id="A0A9Y2L0A5"/>
<protein>
    <recommendedName>
        <fullName evidence="3">Calcium-binding protein</fullName>
    </recommendedName>
</protein>
<dbReference type="PRINTS" id="PR00313">
    <property type="entry name" value="CABNDNGRPT"/>
</dbReference>
<dbReference type="RefSeq" id="WP_270921174.1">
    <property type="nucleotide sequence ID" value="NZ_CP127247.1"/>
</dbReference>
<accession>A0A9Y2L0A5</accession>
<dbReference type="EMBL" id="CP127247">
    <property type="protein sequence ID" value="WIY24484.1"/>
    <property type="molecule type" value="Genomic_DNA"/>
</dbReference>
<dbReference type="Gene3D" id="2.60.120.260">
    <property type="entry name" value="Galactose-binding domain-like"/>
    <property type="match status" value="3"/>
</dbReference>